<evidence type="ECO:0000313" key="2">
    <source>
        <dbReference type="Proteomes" id="UP000092993"/>
    </source>
</evidence>
<name>A0A1C7MCW4_GRIFR</name>
<accession>A0A1C7MCW4</accession>
<reference evidence="1 2" key="1">
    <citation type="submission" date="2016-03" db="EMBL/GenBank/DDBJ databases">
        <title>Whole genome sequencing of Grifola frondosa 9006-11.</title>
        <authorList>
            <person name="Min B."/>
            <person name="Park H."/>
            <person name="Kim J.-G."/>
            <person name="Cho H."/>
            <person name="Oh Y.-L."/>
            <person name="Kong W.-S."/>
            <person name="Choi I.-G."/>
        </authorList>
    </citation>
    <scope>NUCLEOTIDE SEQUENCE [LARGE SCALE GENOMIC DNA]</scope>
    <source>
        <strain evidence="1 2">9006-11</strain>
    </source>
</reference>
<organism evidence="1 2">
    <name type="scientific">Grifola frondosa</name>
    <name type="common">Maitake</name>
    <name type="synonym">Polyporus frondosus</name>
    <dbReference type="NCBI Taxonomy" id="5627"/>
    <lineage>
        <taxon>Eukaryota</taxon>
        <taxon>Fungi</taxon>
        <taxon>Dikarya</taxon>
        <taxon>Basidiomycota</taxon>
        <taxon>Agaricomycotina</taxon>
        <taxon>Agaricomycetes</taxon>
        <taxon>Polyporales</taxon>
        <taxon>Grifolaceae</taxon>
        <taxon>Grifola</taxon>
    </lineage>
</organism>
<dbReference type="AlphaFoldDB" id="A0A1C7MCW4"/>
<keyword evidence="2" id="KW-1185">Reference proteome</keyword>
<evidence type="ECO:0000313" key="1">
    <source>
        <dbReference type="EMBL" id="OBZ72824.1"/>
    </source>
</evidence>
<dbReference type="Proteomes" id="UP000092993">
    <property type="component" value="Unassembled WGS sequence"/>
</dbReference>
<proteinExistence type="predicted"/>
<sequence length="132" mass="14497">MPQARAAKASVPATGLHLPHLVSPEDEDNELYEDCSAPFILAVDELKSAEPAVLWNSPWDSAEAPNPELCLVHRIVCGEICQQYVNELKMKKWDAMSGAEAGVLGEDASEDGMPSRDAMTLILRPVLRRTRL</sequence>
<gene>
    <name evidence="1" type="ORF">A0H81_06713</name>
</gene>
<comment type="caution">
    <text evidence="1">The sequence shown here is derived from an EMBL/GenBank/DDBJ whole genome shotgun (WGS) entry which is preliminary data.</text>
</comment>
<dbReference type="EMBL" id="LUGG01000007">
    <property type="protein sequence ID" value="OBZ72824.1"/>
    <property type="molecule type" value="Genomic_DNA"/>
</dbReference>
<protein>
    <submittedName>
        <fullName evidence="1">Uncharacterized protein</fullName>
    </submittedName>
</protein>